<gene>
    <name evidence="2" type="ORF">GCM10023156_56980</name>
</gene>
<feature type="region of interest" description="Disordered" evidence="1">
    <location>
        <begin position="32"/>
        <end position="66"/>
    </location>
</feature>
<sequence>MINLATYTVQTVHGLKDTFQVSANGTVDTGQLFVTGPTSSSTKNAPAANEQTREPKRGETTPKQAR</sequence>
<accession>A0ABP8NK89</accession>
<name>A0ABP8NK89_9BACT</name>
<reference evidence="3" key="1">
    <citation type="journal article" date="2019" name="Int. J. Syst. Evol. Microbiol.">
        <title>The Global Catalogue of Microorganisms (GCM) 10K type strain sequencing project: providing services to taxonomists for standard genome sequencing and annotation.</title>
        <authorList>
            <consortium name="The Broad Institute Genomics Platform"/>
            <consortium name="The Broad Institute Genome Sequencing Center for Infectious Disease"/>
            <person name="Wu L."/>
            <person name="Ma J."/>
        </authorList>
    </citation>
    <scope>NUCLEOTIDE SEQUENCE [LARGE SCALE GENOMIC DNA]</scope>
    <source>
        <strain evidence="3">JCM 17759</strain>
    </source>
</reference>
<keyword evidence="3" id="KW-1185">Reference proteome</keyword>
<protein>
    <submittedName>
        <fullName evidence="2">Uncharacterized protein</fullName>
    </submittedName>
</protein>
<dbReference type="Proteomes" id="UP001500840">
    <property type="component" value="Unassembled WGS sequence"/>
</dbReference>
<dbReference type="RefSeq" id="WP_339937149.1">
    <property type="nucleotide sequence ID" value="NZ_BAABGA010000085.1"/>
</dbReference>
<comment type="caution">
    <text evidence="2">The sequence shown here is derived from an EMBL/GenBank/DDBJ whole genome shotgun (WGS) entry which is preliminary data.</text>
</comment>
<proteinExistence type="predicted"/>
<evidence type="ECO:0000313" key="2">
    <source>
        <dbReference type="EMBL" id="GAA4467227.1"/>
    </source>
</evidence>
<organism evidence="2 3">
    <name type="scientific">Novipirellula rosea</name>
    <dbReference type="NCBI Taxonomy" id="1031540"/>
    <lineage>
        <taxon>Bacteria</taxon>
        <taxon>Pseudomonadati</taxon>
        <taxon>Planctomycetota</taxon>
        <taxon>Planctomycetia</taxon>
        <taxon>Pirellulales</taxon>
        <taxon>Pirellulaceae</taxon>
        <taxon>Novipirellula</taxon>
    </lineage>
</organism>
<evidence type="ECO:0000313" key="3">
    <source>
        <dbReference type="Proteomes" id="UP001500840"/>
    </source>
</evidence>
<dbReference type="EMBL" id="BAABGA010000085">
    <property type="protein sequence ID" value="GAA4467227.1"/>
    <property type="molecule type" value="Genomic_DNA"/>
</dbReference>
<evidence type="ECO:0000256" key="1">
    <source>
        <dbReference type="SAM" id="MobiDB-lite"/>
    </source>
</evidence>
<feature type="compositionally biased region" description="Basic and acidic residues" evidence="1">
    <location>
        <begin position="51"/>
        <end position="60"/>
    </location>
</feature>